<evidence type="ECO:0000256" key="1">
    <source>
        <dbReference type="SAM" id="MobiDB-lite"/>
    </source>
</evidence>
<dbReference type="EMBL" id="KZ679006">
    <property type="protein sequence ID" value="PSS27274.1"/>
    <property type="molecule type" value="Genomic_DNA"/>
</dbReference>
<dbReference type="GeneID" id="36571040"/>
<feature type="region of interest" description="Disordered" evidence="1">
    <location>
        <begin position="127"/>
        <end position="176"/>
    </location>
</feature>
<accession>A0A2T3BD25</accession>
<evidence type="ECO:0000313" key="2">
    <source>
        <dbReference type="EMBL" id="PSS27274.1"/>
    </source>
</evidence>
<keyword evidence="3" id="KW-1185">Reference proteome</keyword>
<dbReference type="Proteomes" id="UP000241818">
    <property type="component" value="Unassembled WGS sequence"/>
</dbReference>
<protein>
    <submittedName>
        <fullName evidence="2">Uncharacterized protein</fullName>
    </submittedName>
</protein>
<evidence type="ECO:0000313" key="3">
    <source>
        <dbReference type="Proteomes" id="UP000241818"/>
    </source>
</evidence>
<dbReference type="RefSeq" id="XP_024724799.1">
    <property type="nucleotide sequence ID" value="XM_024862959.1"/>
</dbReference>
<proteinExistence type="predicted"/>
<dbReference type="InParanoid" id="A0A2T3BD25"/>
<feature type="compositionally biased region" description="Low complexity" evidence="1">
    <location>
        <begin position="155"/>
        <end position="166"/>
    </location>
</feature>
<gene>
    <name evidence="2" type="ORF">M430DRAFT_14558</name>
</gene>
<organism evidence="2 3">
    <name type="scientific">Amorphotheca resinae ATCC 22711</name>
    <dbReference type="NCBI Taxonomy" id="857342"/>
    <lineage>
        <taxon>Eukaryota</taxon>
        <taxon>Fungi</taxon>
        <taxon>Dikarya</taxon>
        <taxon>Ascomycota</taxon>
        <taxon>Pezizomycotina</taxon>
        <taxon>Leotiomycetes</taxon>
        <taxon>Helotiales</taxon>
        <taxon>Amorphothecaceae</taxon>
        <taxon>Amorphotheca</taxon>
    </lineage>
</organism>
<feature type="region of interest" description="Disordered" evidence="1">
    <location>
        <begin position="46"/>
        <end position="99"/>
    </location>
</feature>
<sequence length="176" mass="18592">MAHLPGGPSIRGKLSAAAPRIALLAIQHAGAPPALSDRTAHIQLHPLQSYTAVRGPPSAGESRPESSSKKQKGTCAAAMPRRRGRPEGESTEVLPSRTHFEGGTTKIFVRTVTTPLSNKISWVSSFHGPRPPSVRPKRGPDPRGLEPLPFAAFHSSTRSPRLTTSRAGSGLYLGSG</sequence>
<name>A0A2T3BD25_AMORE</name>
<reference evidence="2 3" key="1">
    <citation type="journal article" date="2018" name="New Phytol.">
        <title>Comparative genomics and transcriptomics depict ericoid mycorrhizal fungi as versatile saprotrophs and plant mutualists.</title>
        <authorList>
            <person name="Martino E."/>
            <person name="Morin E."/>
            <person name="Grelet G.A."/>
            <person name="Kuo A."/>
            <person name="Kohler A."/>
            <person name="Daghino S."/>
            <person name="Barry K.W."/>
            <person name="Cichocki N."/>
            <person name="Clum A."/>
            <person name="Dockter R.B."/>
            <person name="Hainaut M."/>
            <person name="Kuo R.C."/>
            <person name="LaButti K."/>
            <person name="Lindahl B.D."/>
            <person name="Lindquist E.A."/>
            <person name="Lipzen A."/>
            <person name="Khouja H.R."/>
            <person name="Magnuson J."/>
            <person name="Murat C."/>
            <person name="Ohm R.A."/>
            <person name="Singer S.W."/>
            <person name="Spatafora J.W."/>
            <person name="Wang M."/>
            <person name="Veneault-Fourrey C."/>
            <person name="Henrissat B."/>
            <person name="Grigoriev I.V."/>
            <person name="Martin F.M."/>
            <person name="Perotto S."/>
        </authorList>
    </citation>
    <scope>NUCLEOTIDE SEQUENCE [LARGE SCALE GENOMIC DNA]</scope>
    <source>
        <strain evidence="2 3">ATCC 22711</strain>
    </source>
</reference>
<dbReference type="AlphaFoldDB" id="A0A2T3BD25"/>